<organism evidence="1">
    <name type="scientific">Mycobacterium sp. (strain JLS)</name>
    <dbReference type="NCBI Taxonomy" id="164757"/>
    <lineage>
        <taxon>Bacteria</taxon>
        <taxon>Bacillati</taxon>
        <taxon>Actinomycetota</taxon>
        <taxon>Actinomycetes</taxon>
        <taxon>Mycobacteriales</taxon>
        <taxon>Mycobacteriaceae</taxon>
        <taxon>Mycobacterium</taxon>
    </lineage>
</organism>
<protein>
    <recommendedName>
        <fullName evidence="2">DUF559 domain-containing protein</fullName>
    </recommendedName>
</protein>
<reference evidence="1" key="1">
    <citation type="submission" date="2007-02" db="EMBL/GenBank/DDBJ databases">
        <title>Complete sequence of Mycobacterium sp. JLS.</title>
        <authorList>
            <consortium name="US DOE Joint Genome Institute"/>
            <person name="Copeland A."/>
            <person name="Lucas S."/>
            <person name="Lapidus A."/>
            <person name="Barry K."/>
            <person name="Detter J.C."/>
            <person name="Glavina del Rio T."/>
            <person name="Hammon N."/>
            <person name="Israni S."/>
            <person name="Dalin E."/>
            <person name="Tice H."/>
            <person name="Pitluck S."/>
            <person name="Chain P."/>
            <person name="Malfatti S."/>
            <person name="Shin M."/>
            <person name="Vergez L."/>
            <person name="Schmutz J."/>
            <person name="Larimer F."/>
            <person name="Land M."/>
            <person name="Hauser L."/>
            <person name="Kyrpides N."/>
            <person name="Mikhailova N."/>
            <person name="Miller C.D."/>
            <person name="Anderson A.J."/>
            <person name="Sims R.C."/>
            <person name="Richardson P."/>
        </authorList>
    </citation>
    <scope>NUCLEOTIDE SEQUENCE [LARGE SCALE GENOMIC DNA]</scope>
    <source>
        <strain evidence="1">JLS</strain>
    </source>
</reference>
<evidence type="ECO:0008006" key="2">
    <source>
        <dbReference type="Google" id="ProtNLM"/>
    </source>
</evidence>
<sequence length="278" mass="30996">MSEPFIGSAALEAGALTRHALRTRFVAVHHDVYLPRDAEVTAVVRAKAAWLRTRGHGVLAGFSASALHGARWIDPGRPATVIDANRRRTRALEVWADRLEDDEIGEVDGIRVTTPVRTAVDLARRYPLNTAVAAIDALARATRISVDDVMAATFRPGRHGMSRARKAIELVDAGAESPKETWLRLVIIRAGFPRPETQVPVYNEYGVLIGVVDIGWQDRRLAVEYEGKHHRMTRSAFDKDIRRLEEMIECGWSVVRITAADSEATVVRRLRVAWDRLA</sequence>
<evidence type="ECO:0000313" key="1">
    <source>
        <dbReference type="EMBL" id="ABN95899.1"/>
    </source>
</evidence>
<dbReference type="KEGG" id="mjl:Mjls_0086"/>
<dbReference type="InterPro" id="IPR011335">
    <property type="entry name" value="Restrct_endonuc-II-like"/>
</dbReference>
<dbReference type="EMBL" id="CP000580">
    <property type="protein sequence ID" value="ABN95899.1"/>
    <property type="molecule type" value="Genomic_DNA"/>
</dbReference>
<dbReference type="SUPFAM" id="SSF52980">
    <property type="entry name" value="Restriction endonuclease-like"/>
    <property type="match status" value="1"/>
</dbReference>
<gene>
    <name evidence="1" type="ordered locus">Mjls_0086</name>
</gene>
<proteinExistence type="predicted"/>
<dbReference type="AlphaFoldDB" id="A0A5Q5C9N1"/>
<name>A0A5Q5C9N1_MYCSJ</name>
<accession>A0A5Q5C9N1</accession>
<dbReference type="Gene3D" id="3.40.960.10">
    <property type="entry name" value="VSR Endonuclease"/>
    <property type="match status" value="1"/>
</dbReference>